<dbReference type="PANTHER" id="PTHR32309:SF31">
    <property type="entry name" value="CAPSULAR EXOPOLYSACCHARIDE FAMILY"/>
    <property type="match status" value="1"/>
</dbReference>
<comment type="caution">
    <text evidence="3">The sequence shown here is derived from an EMBL/GenBank/DDBJ whole genome shotgun (WGS) entry which is preliminary data.</text>
</comment>
<reference evidence="3 4" key="1">
    <citation type="submission" date="2020-08" db="EMBL/GenBank/DDBJ databases">
        <title>Genomic Encyclopedia of Type Strains, Phase III (KMG-III): the genomes of soil and plant-associated and newly described type strains.</title>
        <authorList>
            <person name="Whitman W."/>
        </authorList>
    </citation>
    <scope>NUCLEOTIDE SEQUENCE [LARGE SCALE GENOMIC DNA]</scope>
    <source>
        <strain evidence="3 4">CECT 8572</strain>
    </source>
</reference>
<evidence type="ECO:0000313" key="3">
    <source>
        <dbReference type="EMBL" id="MBB3710836.1"/>
    </source>
</evidence>
<protein>
    <submittedName>
        <fullName evidence="3">Uncharacterized protein involved in exopolysaccharide biosynthesis</fullName>
    </submittedName>
</protein>
<dbReference type="Proteomes" id="UP000576152">
    <property type="component" value="Unassembled WGS sequence"/>
</dbReference>
<proteinExistence type="predicted"/>
<feature type="coiled-coil region" evidence="1">
    <location>
        <begin position="357"/>
        <end position="422"/>
    </location>
</feature>
<feature type="transmembrane region" description="Helical" evidence="2">
    <location>
        <begin position="41"/>
        <end position="62"/>
    </location>
</feature>
<gene>
    <name evidence="3" type="ORF">FHS00_000389</name>
</gene>
<keyword evidence="2" id="KW-1133">Transmembrane helix</keyword>
<organism evidence="3 4">
    <name type="scientific">Limimaricola variabilis</name>
    <dbReference type="NCBI Taxonomy" id="1492771"/>
    <lineage>
        <taxon>Bacteria</taxon>
        <taxon>Pseudomonadati</taxon>
        <taxon>Pseudomonadota</taxon>
        <taxon>Alphaproteobacteria</taxon>
        <taxon>Rhodobacterales</taxon>
        <taxon>Paracoccaceae</taxon>
        <taxon>Limimaricola</taxon>
    </lineage>
</organism>
<dbReference type="InterPro" id="IPR050445">
    <property type="entry name" value="Bact_polysacc_biosynth/exp"/>
</dbReference>
<evidence type="ECO:0000256" key="1">
    <source>
        <dbReference type="SAM" id="Coils"/>
    </source>
</evidence>
<sequence>MNTPLKIAGSQSISYARVEEPQDSPQEIGWPGILLLLRRQILRVIGVAALVCLIALPVILALPRLYYAETRMLLRSTPVLDLAAGTDVQFVPVNTPAEIERILSHPVTAEVVQRFALSEREEFNIALRPEGLTDWLREMVHAAAAVIAGPVAGMPEAPQVADRVHTTFREALTVSRQGPTDVVTIGFTSRDPDLATALPAALADTYQRQSQETWRSDLQAGSAWLDARIDAEQTRLVESRAALNRSLESLGAASGESPDTISAQTGVLEARRGKIADDLADLRSIRHSIEAALAAPERPAIDEPMRLQELRRDLRQQRRDLDELATVYGEKHPGLTVNQNRIAMMETDIRRELMAYDETLDLRREGLENERAELDREAARLRGELRDMQRQAPERERLMAALQAQELRLSELRSRRTALQSMIPVTPTLLEVLVPPVPPIHALGPSRQLYLAAAGITGLLLGLLAAGLAELRDHGLRSFAQLPHLPRLIPVGLVPAVRRRLFRGGWPARRGAAVAPAITALEDALFLVECGCNGRLPPVLVVAEARQGDAVIPVARWVTDIVSARGVPVWLVEFDGTGAGRMREPVSRNVTRVSWPATCLRGHDVAARLGALEGLARDAGGLVIVDAPPLHLTRSLDLVRIAGTVLVVLRWGATPQPLVELLAGLLDKLGTVQAFGLIVDVNPGRHRLYGFNDRLSLLRRGWHARRRTA</sequence>
<keyword evidence="2" id="KW-0472">Membrane</keyword>
<name>A0ABR6HJU7_9RHOB</name>
<keyword evidence="4" id="KW-1185">Reference proteome</keyword>
<accession>A0ABR6HJU7</accession>
<evidence type="ECO:0000256" key="2">
    <source>
        <dbReference type="SAM" id="Phobius"/>
    </source>
</evidence>
<dbReference type="EMBL" id="JACIBX010000001">
    <property type="protein sequence ID" value="MBB3710836.1"/>
    <property type="molecule type" value="Genomic_DNA"/>
</dbReference>
<keyword evidence="1" id="KW-0175">Coiled coil</keyword>
<dbReference type="PANTHER" id="PTHR32309">
    <property type="entry name" value="TYROSINE-PROTEIN KINASE"/>
    <property type="match status" value="1"/>
</dbReference>
<evidence type="ECO:0000313" key="4">
    <source>
        <dbReference type="Proteomes" id="UP000576152"/>
    </source>
</evidence>
<dbReference type="RefSeq" id="WP_183469338.1">
    <property type="nucleotide sequence ID" value="NZ_JACIBX010000001.1"/>
</dbReference>
<keyword evidence="2" id="KW-0812">Transmembrane</keyword>